<evidence type="ECO:0000256" key="2">
    <source>
        <dbReference type="ARBA" id="ARBA00009530"/>
    </source>
</evidence>
<dbReference type="EMBL" id="PYSW02000067">
    <property type="protein sequence ID" value="KAG2372808.1"/>
    <property type="molecule type" value="Genomic_DNA"/>
</dbReference>
<gene>
    <name evidence="8" type="ORF">C9374_001122</name>
    <name evidence="7" type="ORF">C9374_013172</name>
</gene>
<proteinExistence type="inferred from homology"/>
<dbReference type="GeneID" id="68093578"/>
<evidence type="ECO:0000313" key="8">
    <source>
        <dbReference type="EMBL" id="KAG2387528.1"/>
    </source>
</evidence>
<keyword evidence="4 6" id="KW-1133">Transmembrane helix</keyword>
<evidence type="ECO:0000256" key="6">
    <source>
        <dbReference type="SAM" id="Phobius"/>
    </source>
</evidence>
<dbReference type="RefSeq" id="XP_044551520.1">
    <property type="nucleotide sequence ID" value="XM_044686850.1"/>
</dbReference>
<keyword evidence="5 6" id="KW-0472">Membrane</keyword>
<dbReference type="Proteomes" id="UP000816034">
    <property type="component" value="Unassembled WGS sequence"/>
</dbReference>
<dbReference type="InterPro" id="IPR000612">
    <property type="entry name" value="PMP3"/>
</dbReference>
<reference evidence="7" key="2">
    <citation type="submission" date="2020-04" db="EMBL/GenBank/DDBJ databases">
        <authorList>
            <person name="Liechti N."/>
            <person name="Schuerch N."/>
            <person name="Bruggmann R."/>
            <person name="Wittwer M."/>
        </authorList>
    </citation>
    <scope>NUCLEOTIDE SEQUENCE</scope>
    <source>
        <strain evidence="7">ATCC 30569</strain>
    </source>
</reference>
<accession>A0AA88GDG4</accession>
<evidence type="ECO:0000313" key="9">
    <source>
        <dbReference type="Proteomes" id="UP000816034"/>
    </source>
</evidence>
<protein>
    <submittedName>
        <fullName evidence="7">Uncharacterized protein</fullName>
    </submittedName>
</protein>
<comment type="subcellular location">
    <subcellularLocation>
        <location evidence="1">Membrane</location>
    </subcellularLocation>
</comment>
<name>A0AA88GDG4_NAELO</name>
<dbReference type="Pfam" id="PF01679">
    <property type="entry name" value="Pmp3"/>
    <property type="match status" value="1"/>
</dbReference>
<dbReference type="AlphaFoldDB" id="A0AA88GDG4"/>
<reference evidence="7 9" key="1">
    <citation type="journal article" date="2018" name="BMC Genomics">
        <title>The genome of Naegleria lovaniensis, the basis for a comparative approach to unravel pathogenicity factors of the human pathogenic amoeba N. fowleri.</title>
        <authorList>
            <person name="Liechti N."/>
            <person name="Schurch N."/>
            <person name="Bruggmann R."/>
            <person name="Wittwer M."/>
        </authorList>
    </citation>
    <scope>NUCLEOTIDE SEQUENCE [LARGE SCALE GENOMIC DNA]</scope>
    <source>
        <strain evidence="7 9">ATCC 30569</strain>
    </source>
</reference>
<feature type="transmembrane region" description="Helical" evidence="6">
    <location>
        <begin position="51"/>
        <end position="76"/>
    </location>
</feature>
<evidence type="ECO:0000256" key="3">
    <source>
        <dbReference type="ARBA" id="ARBA00022692"/>
    </source>
</evidence>
<keyword evidence="9" id="KW-1185">Reference proteome</keyword>
<feature type="transmembrane region" description="Helical" evidence="6">
    <location>
        <begin position="12"/>
        <end position="31"/>
    </location>
</feature>
<dbReference type="EMBL" id="PYSW02000012">
    <property type="protein sequence ID" value="KAG2387528.1"/>
    <property type="molecule type" value="Genomic_DNA"/>
</dbReference>
<organism evidence="7 9">
    <name type="scientific">Naegleria lovaniensis</name>
    <name type="common">Amoeba</name>
    <dbReference type="NCBI Taxonomy" id="51637"/>
    <lineage>
        <taxon>Eukaryota</taxon>
        <taxon>Discoba</taxon>
        <taxon>Heterolobosea</taxon>
        <taxon>Tetramitia</taxon>
        <taxon>Eutetramitia</taxon>
        <taxon>Vahlkampfiidae</taxon>
        <taxon>Naegleria</taxon>
    </lineage>
</organism>
<evidence type="ECO:0000256" key="1">
    <source>
        <dbReference type="ARBA" id="ARBA00004370"/>
    </source>
</evidence>
<evidence type="ECO:0000256" key="4">
    <source>
        <dbReference type="ARBA" id="ARBA00022989"/>
    </source>
</evidence>
<comment type="caution">
    <text evidence="7">The sequence shown here is derived from an EMBL/GenBank/DDBJ whole genome shotgun (WGS) entry which is preliminary data.</text>
</comment>
<comment type="similarity">
    <text evidence="2">Belongs to the UPF0057 (PMP3) family.</text>
</comment>
<sequence>MTCCGDDQTTAATFGLVLLSFILPPLAVYISFYVSPNSDMDWDDSAYMGRHIWFCITLGATICGYLPGVCIALFFVMTNGPCCDKKE</sequence>
<evidence type="ECO:0000313" key="7">
    <source>
        <dbReference type="EMBL" id="KAG2372808.1"/>
    </source>
</evidence>
<keyword evidence="3 6" id="KW-0812">Transmembrane</keyword>
<dbReference type="GO" id="GO:0016020">
    <property type="term" value="C:membrane"/>
    <property type="evidence" value="ECO:0007669"/>
    <property type="project" value="UniProtKB-SubCell"/>
</dbReference>
<evidence type="ECO:0000256" key="5">
    <source>
        <dbReference type="ARBA" id="ARBA00023136"/>
    </source>
</evidence>